<dbReference type="Pfam" id="PF00775">
    <property type="entry name" value="Dioxygenase_C"/>
    <property type="match status" value="1"/>
</dbReference>
<accession>A0A9X1HUQ9</accession>
<dbReference type="GO" id="GO:0008199">
    <property type="term" value="F:ferric iron binding"/>
    <property type="evidence" value="ECO:0007669"/>
    <property type="project" value="InterPro"/>
</dbReference>
<keyword evidence="1" id="KW-0812">Transmembrane</keyword>
<sequence>MAKSNRRKFIIGTAGILGTTVLGTWLLRRPILRQLMKGDFNPELLTSAPGEEDYCILTVQQTEGPFFFPSPARSDIREDRKGKELQLKFQIVNHPDCTPVEGANVEIWHCDAEGTYSGYPEEITHDEWASAMFLLNNSETMDDKMHVNPVNENKFLRGRQQSDSNGEVAFTTIFPGWYVGRVPHIHVKITTRENREVLSQFYFDTNLCDEIYTSIEPYSQYGKCPLKIENDGVLASTENAFGLMFSIAPNENQVLSTVTKIGIVNS</sequence>
<dbReference type="Gene3D" id="2.60.130.10">
    <property type="entry name" value="Aromatic compound dioxygenase"/>
    <property type="match status" value="1"/>
</dbReference>
<keyword evidence="6" id="KW-1185">Reference proteome</keyword>
<evidence type="ECO:0000313" key="3">
    <source>
        <dbReference type="EMBL" id="MCA6075118.1"/>
    </source>
</evidence>
<dbReference type="InterPro" id="IPR000627">
    <property type="entry name" value="Intradiol_dOase_C"/>
</dbReference>
<evidence type="ECO:0000256" key="1">
    <source>
        <dbReference type="SAM" id="Phobius"/>
    </source>
</evidence>
<dbReference type="PANTHER" id="PTHR34315:SF1">
    <property type="entry name" value="INTRADIOL RING-CLEAVAGE DIOXYGENASES DOMAIN-CONTAINING PROTEIN-RELATED"/>
    <property type="match status" value="1"/>
</dbReference>
<dbReference type="EMBL" id="JAIXNE010000004">
    <property type="protein sequence ID" value="MCA6077423.1"/>
    <property type="molecule type" value="Genomic_DNA"/>
</dbReference>
<comment type="caution">
    <text evidence="5">The sequence shown here is derived from an EMBL/GenBank/DDBJ whole genome shotgun (WGS) entry which is preliminary data.</text>
</comment>
<dbReference type="GO" id="GO:0016702">
    <property type="term" value="F:oxidoreductase activity, acting on single donors with incorporation of molecular oxygen, incorporation of two atoms of oxygen"/>
    <property type="evidence" value="ECO:0007669"/>
    <property type="project" value="InterPro"/>
</dbReference>
<dbReference type="SUPFAM" id="SSF49482">
    <property type="entry name" value="Aromatic compound dioxygenase"/>
    <property type="match status" value="1"/>
</dbReference>
<dbReference type="EMBL" id="JAIXNE010000003">
    <property type="protein sequence ID" value="MCA6076295.1"/>
    <property type="molecule type" value="Genomic_DNA"/>
</dbReference>
<evidence type="ECO:0000313" key="5">
    <source>
        <dbReference type="EMBL" id="MCA6077423.1"/>
    </source>
</evidence>
<dbReference type="EMBL" id="JAIXNE010000002">
    <property type="protein sequence ID" value="MCA6075118.1"/>
    <property type="molecule type" value="Genomic_DNA"/>
</dbReference>
<evidence type="ECO:0000313" key="4">
    <source>
        <dbReference type="EMBL" id="MCA6076295.1"/>
    </source>
</evidence>
<proteinExistence type="predicted"/>
<feature type="transmembrane region" description="Helical" evidence="1">
    <location>
        <begin position="9"/>
        <end position="27"/>
    </location>
</feature>
<keyword evidence="1" id="KW-1133">Transmembrane helix</keyword>
<gene>
    <name evidence="3" type="ORF">LDX50_09565</name>
    <name evidence="4" type="ORF">LDX50_15535</name>
    <name evidence="5" type="ORF">LDX50_21255</name>
</gene>
<dbReference type="RefSeq" id="WP_225698224.1">
    <property type="nucleotide sequence ID" value="NZ_JAIXNE010000002.1"/>
</dbReference>
<dbReference type="AlphaFoldDB" id="A0A9X1HUQ9"/>
<name>A0A9X1HUQ9_9BACT</name>
<dbReference type="Proteomes" id="UP001139409">
    <property type="component" value="Unassembled WGS sequence"/>
</dbReference>
<organism evidence="5 6">
    <name type="scientific">Fulvivirga sedimenti</name>
    <dbReference type="NCBI Taxonomy" id="2879465"/>
    <lineage>
        <taxon>Bacteria</taxon>
        <taxon>Pseudomonadati</taxon>
        <taxon>Bacteroidota</taxon>
        <taxon>Cytophagia</taxon>
        <taxon>Cytophagales</taxon>
        <taxon>Fulvivirgaceae</taxon>
        <taxon>Fulvivirga</taxon>
    </lineage>
</organism>
<dbReference type="InterPro" id="IPR015889">
    <property type="entry name" value="Intradiol_dOase_core"/>
</dbReference>
<feature type="domain" description="Intradiol ring-cleavage dioxygenases" evidence="2">
    <location>
        <begin position="78"/>
        <end position="214"/>
    </location>
</feature>
<protein>
    <recommendedName>
        <fullName evidence="2">Intradiol ring-cleavage dioxygenases domain-containing protein</fullName>
    </recommendedName>
</protein>
<dbReference type="PANTHER" id="PTHR34315">
    <property type="match status" value="1"/>
</dbReference>
<evidence type="ECO:0000313" key="6">
    <source>
        <dbReference type="Proteomes" id="UP001139409"/>
    </source>
</evidence>
<reference evidence="5" key="1">
    <citation type="submission" date="2021-09" db="EMBL/GenBank/DDBJ databases">
        <title>Fulvivirga sp. isolated from coastal sediment.</title>
        <authorList>
            <person name="Yu H."/>
        </authorList>
    </citation>
    <scope>NUCLEOTIDE SEQUENCE</scope>
    <source>
        <strain evidence="5">1062</strain>
    </source>
</reference>
<keyword evidence="1" id="KW-0472">Membrane</keyword>
<evidence type="ECO:0000259" key="2">
    <source>
        <dbReference type="Pfam" id="PF00775"/>
    </source>
</evidence>